<evidence type="ECO:0000313" key="1">
    <source>
        <dbReference type="EMBL" id="KAJ7003616.1"/>
    </source>
</evidence>
<keyword evidence="2" id="KW-1185">Reference proteome</keyword>
<comment type="caution">
    <text evidence="1">The sequence shown here is derived from an EMBL/GenBank/DDBJ whole genome shotgun (WGS) entry which is preliminary data.</text>
</comment>
<reference evidence="1" key="1">
    <citation type="journal article" date="2023" name="Mol. Ecol. Resour.">
        <title>Chromosome-level genome assembly of a triploid poplar Populus alba 'Berolinensis'.</title>
        <authorList>
            <person name="Chen S."/>
            <person name="Yu Y."/>
            <person name="Wang X."/>
            <person name="Wang S."/>
            <person name="Zhang T."/>
            <person name="Zhou Y."/>
            <person name="He R."/>
            <person name="Meng N."/>
            <person name="Wang Y."/>
            <person name="Liu W."/>
            <person name="Liu Z."/>
            <person name="Liu J."/>
            <person name="Guo Q."/>
            <person name="Huang H."/>
            <person name="Sederoff R.R."/>
            <person name="Wang G."/>
            <person name="Qu G."/>
            <person name="Chen S."/>
        </authorList>
    </citation>
    <scope>NUCLEOTIDE SEQUENCE</scope>
    <source>
        <strain evidence="1">SC-2020</strain>
    </source>
</reference>
<dbReference type="Proteomes" id="UP001164929">
    <property type="component" value="Chromosome 3"/>
</dbReference>
<sequence>MTPRAEKDTKHLEHFSMVEVTYRVMVLTLNRVPDAVYCLTNKSTDEETAAALPIPDFEFLHQEKRITGQERAKSRTQACFYRIHMNNFHDEGAIYYRFNRTNYWNSIRLLRR</sequence>
<dbReference type="EMBL" id="JAQIZT010000003">
    <property type="protein sequence ID" value="KAJ7003616.1"/>
    <property type="molecule type" value="Genomic_DNA"/>
</dbReference>
<organism evidence="1 2">
    <name type="scientific">Populus alba x Populus x berolinensis</name>
    <dbReference type="NCBI Taxonomy" id="444605"/>
    <lineage>
        <taxon>Eukaryota</taxon>
        <taxon>Viridiplantae</taxon>
        <taxon>Streptophyta</taxon>
        <taxon>Embryophyta</taxon>
        <taxon>Tracheophyta</taxon>
        <taxon>Spermatophyta</taxon>
        <taxon>Magnoliopsida</taxon>
        <taxon>eudicotyledons</taxon>
        <taxon>Gunneridae</taxon>
        <taxon>Pentapetalae</taxon>
        <taxon>rosids</taxon>
        <taxon>fabids</taxon>
        <taxon>Malpighiales</taxon>
        <taxon>Salicaceae</taxon>
        <taxon>Saliceae</taxon>
        <taxon>Populus</taxon>
    </lineage>
</organism>
<accession>A0AAD6R794</accession>
<protein>
    <submittedName>
        <fullName evidence="1">Uncharacterized protein</fullName>
    </submittedName>
</protein>
<gene>
    <name evidence="1" type="ORF">NC653_008737</name>
</gene>
<proteinExistence type="predicted"/>
<evidence type="ECO:0000313" key="2">
    <source>
        <dbReference type="Proteomes" id="UP001164929"/>
    </source>
</evidence>
<name>A0AAD6R794_9ROSI</name>
<dbReference type="AlphaFoldDB" id="A0AAD6R794"/>